<dbReference type="GO" id="GO:0006779">
    <property type="term" value="P:porphyrin-containing compound biosynthetic process"/>
    <property type="evidence" value="ECO:0007669"/>
    <property type="project" value="TreeGrafter"/>
</dbReference>
<dbReference type="InterPro" id="IPR034505">
    <property type="entry name" value="Coproporphyrinogen-III_oxidase"/>
</dbReference>
<dbReference type="GO" id="GO:0003824">
    <property type="term" value="F:catalytic activity"/>
    <property type="evidence" value="ECO:0007669"/>
    <property type="project" value="InterPro"/>
</dbReference>
<dbReference type="PANTHER" id="PTHR13932">
    <property type="entry name" value="COPROPORPHYRINIGEN III OXIDASE"/>
    <property type="match status" value="1"/>
</dbReference>
<dbReference type="Pfam" id="PF04055">
    <property type="entry name" value="Radical_SAM"/>
    <property type="match status" value="1"/>
</dbReference>
<dbReference type="NCBIfam" id="TIGR03994">
    <property type="entry name" value="rSAM_HemZ"/>
    <property type="match status" value="1"/>
</dbReference>
<proteinExistence type="predicted"/>
<dbReference type="SFLD" id="SFLDG01065">
    <property type="entry name" value="anaerobic_coproporphyrinogen-I"/>
    <property type="match status" value="1"/>
</dbReference>
<dbReference type="EMBL" id="SNXO01000006">
    <property type="protein sequence ID" value="TDP58544.1"/>
    <property type="molecule type" value="Genomic_DNA"/>
</dbReference>
<evidence type="ECO:0000313" key="3">
    <source>
        <dbReference type="Proteomes" id="UP000295500"/>
    </source>
</evidence>
<reference evidence="2 3" key="1">
    <citation type="submission" date="2019-03" db="EMBL/GenBank/DDBJ databases">
        <title>Genomic Encyclopedia of Type Strains, Phase IV (KMG-IV): sequencing the most valuable type-strain genomes for metagenomic binning, comparative biology and taxonomic classification.</title>
        <authorList>
            <person name="Goeker M."/>
        </authorList>
    </citation>
    <scope>NUCLEOTIDE SEQUENCE [LARGE SCALE GENOMIC DNA]</scope>
    <source>
        <strain evidence="2 3">DSM 28287</strain>
    </source>
</reference>
<dbReference type="GO" id="GO:0005737">
    <property type="term" value="C:cytoplasm"/>
    <property type="evidence" value="ECO:0007669"/>
    <property type="project" value="TreeGrafter"/>
</dbReference>
<dbReference type="Proteomes" id="UP000295500">
    <property type="component" value="Unassembled WGS sequence"/>
</dbReference>
<dbReference type="Gene3D" id="3.80.30.20">
    <property type="entry name" value="tm_1862 like domain"/>
    <property type="match status" value="1"/>
</dbReference>
<dbReference type="InterPro" id="IPR058240">
    <property type="entry name" value="rSAM_sf"/>
</dbReference>
<dbReference type="CDD" id="cd01335">
    <property type="entry name" value="Radical_SAM"/>
    <property type="match status" value="1"/>
</dbReference>
<dbReference type="AlphaFoldDB" id="A0A4R6Q7N4"/>
<comment type="caution">
    <text evidence="2">The sequence shown here is derived from an EMBL/GenBank/DDBJ whole genome shotgun (WGS) entry which is preliminary data.</text>
</comment>
<dbReference type="InterPro" id="IPR023404">
    <property type="entry name" value="rSAM_horseshoe"/>
</dbReference>
<gene>
    <name evidence="2" type="ORF">EV211_10653</name>
</gene>
<protein>
    <submittedName>
        <fullName evidence="2">Oxygen-independent coproporphyrinogen-3 oxidase</fullName>
    </submittedName>
</protein>
<dbReference type="SUPFAM" id="SSF102114">
    <property type="entry name" value="Radical SAM enzymes"/>
    <property type="match status" value="1"/>
</dbReference>
<dbReference type="SFLD" id="SFLDG01082">
    <property type="entry name" value="B12-binding_domain_containing"/>
    <property type="match status" value="1"/>
</dbReference>
<dbReference type="SFLD" id="SFLDS00029">
    <property type="entry name" value="Radical_SAM"/>
    <property type="match status" value="1"/>
</dbReference>
<organism evidence="2 3">
    <name type="scientific">Aminicella lysinilytica</name>
    <dbReference type="NCBI Taxonomy" id="433323"/>
    <lineage>
        <taxon>Bacteria</taxon>
        <taxon>Bacillati</taxon>
        <taxon>Bacillota</taxon>
        <taxon>Clostridia</taxon>
        <taxon>Peptostreptococcales</taxon>
        <taxon>Anaerovoracaceae</taxon>
        <taxon>Aminicella</taxon>
    </lineage>
</organism>
<evidence type="ECO:0000313" key="2">
    <source>
        <dbReference type="EMBL" id="TDP58544.1"/>
    </source>
</evidence>
<dbReference type="SFLD" id="SFLDF00310">
    <property type="entry name" value="oxygen-independent_coproporphy"/>
    <property type="match status" value="1"/>
</dbReference>
<keyword evidence="3" id="KW-1185">Reference proteome</keyword>
<evidence type="ECO:0000259" key="1">
    <source>
        <dbReference type="PROSITE" id="PS51918"/>
    </source>
</evidence>
<dbReference type="PANTHER" id="PTHR13932:SF1">
    <property type="entry name" value="OXYGEN-INDEPENDENT COPROPORPHYRINOGEN-III OXIDASE-LIKE PROTEIN HEMZ"/>
    <property type="match status" value="1"/>
</dbReference>
<dbReference type="PROSITE" id="PS51918">
    <property type="entry name" value="RADICAL_SAM"/>
    <property type="match status" value="1"/>
</dbReference>
<dbReference type="GO" id="GO:0051539">
    <property type="term" value="F:4 iron, 4 sulfur cluster binding"/>
    <property type="evidence" value="ECO:0007669"/>
    <property type="project" value="TreeGrafter"/>
</dbReference>
<dbReference type="InterPro" id="IPR006638">
    <property type="entry name" value="Elp3/MiaA/NifB-like_rSAM"/>
</dbReference>
<dbReference type="SMART" id="SM00729">
    <property type="entry name" value="Elp3"/>
    <property type="match status" value="1"/>
</dbReference>
<dbReference type="InterPro" id="IPR023995">
    <property type="entry name" value="HemZ"/>
</dbReference>
<feature type="domain" description="Radical SAM core" evidence="1">
    <location>
        <begin position="134"/>
        <end position="368"/>
    </location>
</feature>
<name>A0A4R6Q7N4_9FIRM</name>
<dbReference type="RefSeq" id="WP_166635345.1">
    <property type="nucleotide sequence ID" value="NZ_SNXO01000006.1"/>
</dbReference>
<sequence length="462" mass="52233">MSDNGFKIKIKIHGFSKLSLMRELIDEFVSPTNYELLEDDGFLTDSALHVNLEGSHDKDEIKRELFSKLSAITGKRPDWGILTGVRPVKLAGEIIHNSSREEALDVLVREYFLTEEKAKLIVDTYSHQYNSYGNPSKNTVGIYIGIPFCPTRCLYCSFASNQVPGSEIERYMPALLHEIDYVGNAMKAKGDRPETIYIGGGTPTTLTAEQLDRMLVAVEKNMDLSELKEFTIEAGRPDTITEDKLMVMKDHGVGRISINPQSMKARTLELIGRSHSPEDIVKAFDLAKSIGFGSINADLIAGLPEEDSHDFSETLDKVIKMGADNITIHTLAVKRASRLKDIDEDYHYRVAETVGKMLAEARQKLNKEGFGPYYLYRQKHMAGFFENTGYCREGSDCLYNIRIMDEHQTILALGAGGISKVYYPSTDKLERIPNVTNYEQYIDRIDEMCERKDNKFFTQEVI</sequence>
<dbReference type="InterPro" id="IPR007197">
    <property type="entry name" value="rSAM"/>
</dbReference>
<accession>A0A4R6Q7N4</accession>